<organism evidence="1 2">
    <name type="scientific">Xenotaenia resolanae</name>
    <dbReference type="NCBI Taxonomy" id="208358"/>
    <lineage>
        <taxon>Eukaryota</taxon>
        <taxon>Metazoa</taxon>
        <taxon>Chordata</taxon>
        <taxon>Craniata</taxon>
        <taxon>Vertebrata</taxon>
        <taxon>Euteleostomi</taxon>
        <taxon>Actinopterygii</taxon>
        <taxon>Neopterygii</taxon>
        <taxon>Teleostei</taxon>
        <taxon>Neoteleostei</taxon>
        <taxon>Acanthomorphata</taxon>
        <taxon>Ovalentaria</taxon>
        <taxon>Atherinomorphae</taxon>
        <taxon>Cyprinodontiformes</taxon>
        <taxon>Goodeidae</taxon>
        <taxon>Xenotaenia</taxon>
    </lineage>
</organism>
<reference evidence="1 2" key="1">
    <citation type="submission" date="2021-06" db="EMBL/GenBank/DDBJ databases">
        <authorList>
            <person name="Palmer J.M."/>
        </authorList>
    </citation>
    <scope>NUCLEOTIDE SEQUENCE [LARGE SCALE GENOMIC DNA]</scope>
    <source>
        <strain evidence="1 2">XR_2019</strain>
        <tissue evidence="1">Muscle</tissue>
    </source>
</reference>
<sequence length="127" mass="14511">TDKFVMFSKNSQLALREYYPSLRDRMVINTQSEATNQYITPNLTPLGMTMHSSFISLAEKQDCRTVLFLFLLRDFREVGVGHSEMLLLFSLPLGLSPPFFWSPLDIEVQFSAARPPDETPLTPEGQH</sequence>
<gene>
    <name evidence="1" type="ORF">XENORESO_003556</name>
</gene>
<dbReference type="Proteomes" id="UP001444071">
    <property type="component" value="Unassembled WGS sequence"/>
</dbReference>
<protein>
    <submittedName>
        <fullName evidence="1">Uncharacterized protein</fullName>
    </submittedName>
</protein>
<evidence type="ECO:0000313" key="1">
    <source>
        <dbReference type="EMBL" id="MEQ2258862.1"/>
    </source>
</evidence>
<dbReference type="EMBL" id="JAHRIM010001619">
    <property type="protein sequence ID" value="MEQ2258862.1"/>
    <property type="molecule type" value="Genomic_DNA"/>
</dbReference>
<proteinExistence type="predicted"/>
<evidence type="ECO:0000313" key="2">
    <source>
        <dbReference type="Proteomes" id="UP001444071"/>
    </source>
</evidence>
<accession>A0ABV0VRG7</accession>
<feature type="non-terminal residue" evidence="1">
    <location>
        <position position="1"/>
    </location>
</feature>
<comment type="caution">
    <text evidence="1">The sequence shown here is derived from an EMBL/GenBank/DDBJ whole genome shotgun (WGS) entry which is preliminary data.</text>
</comment>
<keyword evidence="2" id="KW-1185">Reference proteome</keyword>
<name>A0ABV0VRG7_9TELE</name>